<name>A0ABS3VSJ3_MICEH</name>
<feature type="transmembrane region" description="Helical" evidence="2">
    <location>
        <begin position="141"/>
        <end position="164"/>
    </location>
</feature>
<dbReference type="RefSeq" id="WP_208814392.1">
    <property type="nucleotide sequence ID" value="NZ_WVUH01000126.1"/>
</dbReference>
<dbReference type="NCBIfam" id="TIGR04222">
    <property type="entry name" value="near_uncomplex"/>
    <property type="match status" value="1"/>
</dbReference>
<evidence type="ECO:0000256" key="2">
    <source>
        <dbReference type="SAM" id="Phobius"/>
    </source>
</evidence>
<proteinExistence type="predicted"/>
<feature type="region of interest" description="Disordered" evidence="1">
    <location>
        <begin position="258"/>
        <end position="282"/>
    </location>
</feature>
<feature type="transmembrane region" description="Helical" evidence="2">
    <location>
        <begin position="176"/>
        <end position="193"/>
    </location>
</feature>
<evidence type="ECO:0000313" key="4">
    <source>
        <dbReference type="Proteomes" id="UP000823521"/>
    </source>
</evidence>
<keyword evidence="2" id="KW-1133">Transmembrane helix</keyword>
<keyword evidence="4" id="KW-1185">Reference proteome</keyword>
<dbReference type="EMBL" id="WVUH01000126">
    <property type="protein sequence ID" value="MBO4207500.1"/>
    <property type="molecule type" value="Genomic_DNA"/>
</dbReference>
<dbReference type="InterPro" id="IPR026467">
    <property type="entry name" value="Ser/Gly_Cys_C_dom"/>
</dbReference>
<gene>
    <name evidence="3" type="ORF">GSF22_16000</name>
</gene>
<keyword evidence="2" id="KW-0812">Transmembrane</keyword>
<dbReference type="Proteomes" id="UP000823521">
    <property type="component" value="Unassembled WGS sequence"/>
</dbReference>
<sequence length="282" mass="29862">MFLRSLDVTGLFTWYALVVPPLVAATALLRYLVNAGRPNRAPLSTFELAYLSGGADLACRAGLAWLHRAGLIETGPLATLRSVGRAPQSPPPLTSALYSALRGGQTWSQVRRDHEVRRELHRTGQRMIRYGYLLSPAGRRAIALATVPLFLVAAVAAVLLAVALADDTPSRPAPTVGLLLSVTATVLAGWLLAQPPATTRAARRALRKARERFGGSRDWSTVPAAELSRAVALRGPRGPLATDPVFAAALQIEDVQPAPFGKDVPSTASSRSGDTGPVDARG</sequence>
<comment type="caution">
    <text evidence="3">The sequence shown here is derived from an EMBL/GenBank/DDBJ whole genome shotgun (WGS) entry which is preliminary data.</text>
</comment>
<keyword evidence="2" id="KW-0472">Membrane</keyword>
<feature type="transmembrane region" description="Helical" evidence="2">
    <location>
        <begin position="12"/>
        <end position="33"/>
    </location>
</feature>
<evidence type="ECO:0000313" key="3">
    <source>
        <dbReference type="EMBL" id="MBO4207500.1"/>
    </source>
</evidence>
<organism evidence="3 4">
    <name type="scientific">Micromonospora echinofusca</name>
    <dbReference type="NCBI Taxonomy" id="47858"/>
    <lineage>
        <taxon>Bacteria</taxon>
        <taxon>Bacillati</taxon>
        <taxon>Actinomycetota</taxon>
        <taxon>Actinomycetes</taxon>
        <taxon>Micromonosporales</taxon>
        <taxon>Micromonosporaceae</taxon>
        <taxon>Micromonospora</taxon>
    </lineage>
</organism>
<evidence type="ECO:0000256" key="1">
    <source>
        <dbReference type="SAM" id="MobiDB-lite"/>
    </source>
</evidence>
<accession>A0ABS3VSJ3</accession>
<reference evidence="3 4" key="1">
    <citation type="submission" date="2019-12" db="EMBL/GenBank/DDBJ databases">
        <title>Whole genome sequencing of endophytic Actinobacterium Micromonospora sp. MPMI6T.</title>
        <authorList>
            <person name="Evv R."/>
            <person name="Podile A.R."/>
        </authorList>
    </citation>
    <scope>NUCLEOTIDE SEQUENCE [LARGE SCALE GENOMIC DNA]</scope>
    <source>
        <strain evidence="3 4">MPMI6</strain>
    </source>
</reference>
<protein>
    <submittedName>
        <fullName evidence="3">TIGR04222 domain-containing membrane protein</fullName>
    </submittedName>
</protein>